<proteinExistence type="predicted"/>
<dbReference type="InterPro" id="IPR036291">
    <property type="entry name" value="NAD(P)-bd_dom_sf"/>
</dbReference>
<dbReference type="CDD" id="cd08946">
    <property type="entry name" value="SDR_e"/>
    <property type="match status" value="1"/>
</dbReference>
<dbReference type="Pfam" id="PF01370">
    <property type="entry name" value="Epimerase"/>
    <property type="match status" value="1"/>
</dbReference>
<dbReference type="SUPFAM" id="SSF51735">
    <property type="entry name" value="NAD(P)-binding Rossmann-fold domains"/>
    <property type="match status" value="1"/>
</dbReference>
<gene>
    <name evidence="3" type="ORF">RB614_42670</name>
</gene>
<feature type="domain" description="NAD-dependent epimerase/dehydratase" evidence="2">
    <location>
        <begin position="3"/>
        <end position="150"/>
    </location>
</feature>
<evidence type="ECO:0000256" key="1">
    <source>
        <dbReference type="SAM" id="MobiDB-lite"/>
    </source>
</evidence>
<dbReference type="Proteomes" id="UP001230908">
    <property type="component" value="Unassembled WGS sequence"/>
</dbReference>
<dbReference type="PANTHER" id="PTHR43245">
    <property type="entry name" value="BIFUNCTIONAL POLYMYXIN RESISTANCE PROTEIN ARNA"/>
    <property type="match status" value="1"/>
</dbReference>
<dbReference type="RefSeq" id="WP_308718436.1">
    <property type="nucleotide sequence ID" value="NZ_JAVHUY010000074.1"/>
</dbReference>
<name>A0ABU0ZY50_9ACTN</name>
<comment type="caution">
    <text evidence="3">The sequence shown here is derived from an EMBL/GenBank/DDBJ whole genome shotgun (WGS) entry which is preliminary data.</text>
</comment>
<dbReference type="EMBL" id="JAVHUY010000074">
    <property type="protein sequence ID" value="MDQ7911214.1"/>
    <property type="molecule type" value="Genomic_DNA"/>
</dbReference>
<accession>A0ABU0ZY50</accession>
<keyword evidence="4" id="KW-1185">Reference proteome</keyword>
<dbReference type="InterPro" id="IPR001509">
    <property type="entry name" value="Epimerase_deHydtase"/>
</dbReference>
<reference evidence="3 4" key="1">
    <citation type="submission" date="2023-08" db="EMBL/GenBank/DDBJ databases">
        <title>Phytohabitans sansha sp. nov., isolated from marine sediment.</title>
        <authorList>
            <person name="Zhao Y."/>
            <person name="Yi K."/>
        </authorList>
    </citation>
    <scope>NUCLEOTIDE SEQUENCE [LARGE SCALE GENOMIC DNA]</scope>
    <source>
        <strain evidence="3 4">ZYX-F-186</strain>
    </source>
</reference>
<dbReference type="Gene3D" id="3.40.50.720">
    <property type="entry name" value="NAD(P)-binding Rossmann-like Domain"/>
    <property type="match status" value="1"/>
</dbReference>
<evidence type="ECO:0000313" key="3">
    <source>
        <dbReference type="EMBL" id="MDQ7911214.1"/>
    </source>
</evidence>
<protein>
    <submittedName>
        <fullName evidence="3">NAD(P)-dependent oxidoreductase</fullName>
    </submittedName>
</protein>
<dbReference type="InterPro" id="IPR050177">
    <property type="entry name" value="Lipid_A_modif_metabolic_enz"/>
</dbReference>
<dbReference type="PANTHER" id="PTHR43245:SF55">
    <property type="entry name" value="NAD(P)-BINDING DOMAIN-CONTAINING PROTEIN"/>
    <property type="match status" value="1"/>
</dbReference>
<feature type="region of interest" description="Disordered" evidence="1">
    <location>
        <begin position="212"/>
        <end position="241"/>
    </location>
</feature>
<evidence type="ECO:0000259" key="2">
    <source>
        <dbReference type="Pfam" id="PF01370"/>
    </source>
</evidence>
<sequence length="241" mass="25605">MTVLVTGAAGKVGRLLLPSLRERYEVRGVDRPDGDLTDPSVALALCRDVSAVVHLAGNPYPGARWPDLRDSADMVANVLAAAVANDVPQVVLASSGHAMGGYVDIGRLPVRPQWPAYACCGYGAQKVLAESLGRVYHDQYGLSVVCLRLGGVREEPLATTWLPNWLSPGDLGRVVTAALTADVGYAACAAVSANTGGWWDLTNEIGYEPVDDSAPWTDRVRDDTPPPGGPARPRWGLLHRS</sequence>
<organism evidence="3 4">
    <name type="scientific">Phytohabitans maris</name>
    <dbReference type="NCBI Taxonomy" id="3071409"/>
    <lineage>
        <taxon>Bacteria</taxon>
        <taxon>Bacillati</taxon>
        <taxon>Actinomycetota</taxon>
        <taxon>Actinomycetes</taxon>
        <taxon>Micromonosporales</taxon>
        <taxon>Micromonosporaceae</taxon>
    </lineage>
</organism>
<evidence type="ECO:0000313" key="4">
    <source>
        <dbReference type="Proteomes" id="UP001230908"/>
    </source>
</evidence>